<evidence type="ECO:0000313" key="8">
    <source>
        <dbReference type="EMBL" id="GIH29665.1"/>
    </source>
</evidence>
<feature type="transmembrane region" description="Helical" evidence="7">
    <location>
        <begin position="181"/>
        <end position="201"/>
    </location>
</feature>
<keyword evidence="9" id="KW-1185">Reference proteome</keyword>
<reference evidence="8" key="1">
    <citation type="submission" date="2021-01" db="EMBL/GenBank/DDBJ databases">
        <title>Whole genome shotgun sequence of Acrocarpospora phusangensis NBRC 108782.</title>
        <authorList>
            <person name="Komaki H."/>
            <person name="Tamura T."/>
        </authorList>
    </citation>
    <scope>NUCLEOTIDE SEQUENCE</scope>
    <source>
        <strain evidence="8">NBRC 108782</strain>
    </source>
</reference>
<evidence type="ECO:0000256" key="3">
    <source>
        <dbReference type="ARBA" id="ARBA00022692"/>
    </source>
</evidence>
<proteinExistence type="predicted"/>
<keyword evidence="2" id="KW-1003">Cell membrane</keyword>
<dbReference type="GO" id="GO:0022857">
    <property type="term" value="F:transmembrane transporter activity"/>
    <property type="evidence" value="ECO:0007669"/>
    <property type="project" value="InterPro"/>
</dbReference>
<feature type="region of interest" description="Disordered" evidence="6">
    <location>
        <begin position="1"/>
        <end position="73"/>
    </location>
</feature>
<evidence type="ECO:0000256" key="4">
    <source>
        <dbReference type="ARBA" id="ARBA00022989"/>
    </source>
</evidence>
<feature type="transmembrane region" description="Helical" evidence="7">
    <location>
        <begin position="100"/>
        <end position="123"/>
    </location>
</feature>
<dbReference type="PANTHER" id="PTHR32196:SF63">
    <property type="entry name" value="INNER MEMBRANE ABC TRANSPORTER PERMEASE PROTEIN YJFF"/>
    <property type="match status" value="1"/>
</dbReference>
<feature type="transmembrane region" description="Helical" evidence="7">
    <location>
        <begin position="253"/>
        <end position="272"/>
    </location>
</feature>
<dbReference type="GO" id="GO:0005886">
    <property type="term" value="C:plasma membrane"/>
    <property type="evidence" value="ECO:0007669"/>
    <property type="project" value="UniProtKB-SubCell"/>
</dbReference>
<organism evidence="8 9">
    <name type="scientific">Acrocarpospora phusangensis</name>
    <dbReference type="NCBI Taxonomy" id="1070424"/>
    <lineage>
        <taxon>Bacteria</taxon>
        <taxon>Bacillati</taxon>
        <taxon>Actinomycetota</taxon>
        <taxon>Actinomycetes</taxon>
        <taxon>Streptosporangiales</taxon>
        <taxon>Streptosporangiaceae</taxon>
        <taxon>Acrocarpospora</taxon>
    </lineage>
</organism>
<keyword evidence="3 7" id="KW-0812">Transmembrane</keyword>
<keyword evidence="5 7" id="KW-0472">Membrane</keyword>
<feature type="transmembrane region" description="Helical" evidence="7">
    <location>
        <begin position="129"/>
        <end position="151"/>
    </location>
</feature>
<comment type="subcellular location">
    <subcellularLocation>
        <location evidence="1">Cell membrane</location>
        <topology evidence="1">Multi-pass membrane protein</topology>
    </subcellularLocation>
</comment>
<feature type="transmembrane region" description="Helical" evidence="7">
    <location>
        <begin position="380"/>
        <end position="399"/>
    </location>
</feature>
<evidence type="ECO:0000256" key="5">
    <source>
        <dbReference type="ARBA" id="ARBA00023136"/>
    </source>
</evidence>
<dbReference type="Proteomes" id="UP000640052">
    <property type="component" value="Unassembled WGS sequence"/>
</dbReference>
<dbReference type="EMBL" id="BOOA01000146">
    <property type="protein sequence ID" value="GIH29665.1"/>
    <property type="molecule type" value="Genomic_DNA"/>
</dbReference>
<accession>A0A919QNU4</accession>
<feature type="transmembrane region" description="Helical" evidence="7">
    <location>
        <begin position="213"/>
        <end position="233"/>
    </location>
</feature>
<feature type="transmembrane region" description="Helical" evidence="7">
    <location>
        <begin position="158"/>
        <end position="175"/>
    </location>
</feature>
<dbReference type="RefSeq" id="WP_239162333.1">
    <property type="nucleotide sequence ID" value="NZ_BOOA01000146.1"/>
</dbReference>
<evidence type="ECO:0000256" key="2">
    <source>
        <dbReference type="ARBA" id="ARBA00022475"/>
    </source>
</evidence>
<dbReference type="AlphaFoldDB" id="A0A919QNU4"/>
<evidence type="ECO:0000256" key="6">
    <source>
        <dbReference type="SAM" id="MobiDB-lite"/>
    </source>
</evidence>
<evidence type="ECO:0000256" key="1">
    <source>
        <dbReference type="ARBA" id="ARBA00004651"/>
    </source>
</evidence>
<dbReference type="PANTHER" id="PTHR32196">
    <property type="entry name" value="ABC TRANSPORTER PERMEASE PROTEIN YPHD-RELATED-RELATED"/>
    <property type="match status" value="1"/>
</dbReference>
<keyword evidence="4 7" id="KW-1133">Transmembrane helix</keyword>
<feature type="transmembrane region" description="Helical" evidence="7">
    <location>
        <begin position="303"/>
        <end position="323"/>
    </location>
</feature>
<evidence type="ECO:0000313" key="9">
    <source>
        <dbReference type="Proteomes" id="UP000640052"/>
    </source>
</evidence>
<comment type="caution">
    <text evidence="8">The sequence shown here is derived from an EMBL/GenBank/DDBJ whole genome shotgun (WGS) entry which is preliminary data.</text>
</comment>
<gene>
    <name evidence="8" type="ORF">Aph01nite_79750</name>
</gene>
<dbReference type="InterPro" id="IPR001851">
    <property type="entry name" value="ABC_transp_permease"/>
</dbReference>
<name>A0A919QNU4_9ACTN</name>
<dbReference type="CDD" id="cd06579">
    <property type="entry name" value="TM_PBP1_transp_AraH_like"/>
    <property type="match status" value="1"/>
</dbReference>
<feature type="compositionally biased region" description="Basic and acidic residues" evidence="6">
    <location>
        <begin position="28"/>
        <end position="44"/>
    </location>
</feature>
<sequence length="411" mass="42569">MKRTPQDPALPEAGDSGAGVGGSPPDSGTREASGRVAADLDARDPGGSAAAADVRQTGREAADGAGDVVSNGRAPGPLRGRFALATAGSLPLGRMARREYLPVLVTLALFVVLFATGSILYPAFGSGQIIIDLFIDNGFLLVAAIGMTFVILTGGIDLSVGAVIALSAMLSALLVEHVGLFVIPIVLAVGALLGFAMGYVIHHFEIQPFIATLAGMFLARGLCFVISIDQISIKHPLFAEWPHIPIPLPGDMFVKPTVFVAIAVLALAFWALHYTRFGRGVYAIGGNEQSALLMGLPVARTKIGAYVVSGTCSALAGMLFATYTLSGTGVHAVGMELDAIAAVVIGGTLLTGGSGYVLGTLLGVMLLGSIQTLIRFEGTLSSWWIKIVTGVLLFVFIVLQRTIAPKKSQKG</sequence>
<dbReference type="NCBIfam" id="NF008630">
    <property type="entry name" value="PRK11618.1"/>
    <property type="match status" value="1"/>
</dbReference>
<evidence type="ECO:0000256" key="7">
    <source>
        <dbReference type="SAM" id="Phobius"/>
    </source>
</evidence>
<dbReference type="Pfam" id="PF02653">
    <property type="entry name" value="BPD_transp_2"/>
    <property type="match status" value="1"/>
</dbReference>
<protein>
    <submittedName>
        <fullName evidence="8">Sugar ABC transporter permease</fullName>
    </submittedName>
</protein>